<dbReference type="STRING" id="1198029.A0A1U7LMC9"/>
<protein>
    <submittedName>
        <fullName evidence="1">Peroxisomal biogenesis factor 3</fullName>
    </submittedName>
</protein>
<dbReference type="PANTHER" id="PTHR28080:SF1">
    <property type="entry name" value="PEROXISOMAL BIOGENESIS FACTOR 3"/>
    <property type="match status" value="1"/>
</dbReference>
<comment type="caution">
    <text evidence="1">The sequence shown here is derived from an EMBL/GenBank/DDBJ whole genome shotgun (WGS) entry which is preliminary data.</text>
</comment>
<gene>
    <name evidence="1" type="ORF">NEOLI_004023</name>
</gene>
<dbReference type="OrthoDB" id="45930at2759"/>
<dbReference type="Pfam" id="PF04882">
    <property type="entry name" value="Peroxin-3"/>
    <property type="match status" value="1"/>
</dbReference>
<sequence>MPQLRRLLDEMADFLDSDDGHIVLRECINQGFDILVNTKLAHTVFVESEPDKKARLANIMAVITRQAHLIAHGIPNDYLDAMERVPQLQGFSAIIYSSFARENLTIRPEDVSSS</sequence>
<dbReference type="InterPro" id="IPR006966">
    <property type="entry name" value="Peroxin-3"/>
</dbReference>
<dbReference type="EMBL" id="LXFE01001237">
    <property type="protein sequence ID" value="OLL23799.1"/>
    <property type="molecule type" value="Genomic_DNA"/>
</dbReference>
<dbReference type="GO" id="GO:0045046">
    <property type="term" value="P:protein import into peroxisome membrane"/>
    <property type="evidence" value="ECO:0007669"/>
    <property type="project" value="TreeGrafter"/>
</dbReference>
<name>A0A1U7LMC9_NEOID</name>
<evidence type="ECO:0000313" key="1">
    <source>
        <dbReference type="EMBL" id="OLL23799.1"/>
    </source>
</evidence>
<dbReference type="AlphaFoldDB" id="A0A1U7LMC9"/>
<proteinExistence type="predicted"/>
<reference evidence="1 2" key="1">
    <citation type="submission" date="2016-04" db="EMBL/GenBank/DDBJ databases">
        <title>Evolutionary innovation and constraint leading to complex multicellularity in the Ascomycota.</title>
        <authorList>
            <person name="Cisse O."/>
            <person name="Nguyen A."/>
            <person name="Hewitt D.A."/>
            <person name="Jedd G."/>
            <person name="Stajich J.E."/>
        </authorList>
    </citation>
    <scope>NUCLEOTIDE SEQUENCE [LARGE SCALE GENOMIC DNA]</scope>
    <source>
        <strain evidence="1 2">DAH-3</strain>
    </source>
</reference>
<evidence type="ECO:0000313" key="2">
    <source>
        <dbReference type="Proteomes" id="UP000186594"/>
    </source>
</evidence>
<accession>A0A1U7LMC9</accession>
<dbReference type="GO" id="GO:0005778">
    <property type="term" value="C:peroxisomal membrane"/>
    <property type="evidence" value="ECO:0007669"/>
    <property type="project" value="InterPro"/>
</dbReference>
<keyword evidence="2" id="KW-1185">Reference proteome</keyword>
<dbReference type="PANTHER" id="PTHR28080">
    <property type="entry name" value="PEROXISOMAL BIOGENESIS FACTOR 3"/>
    <property type="match status" value="1"/>
</dbReference>
<dbReference type="Proteomes" id="UP000186594">
    <property type="component" value="Unassembled WGS sequence"/>
</dbReference>
<dbReference type="GO" id="GO:0030674">
    <property type="term" value="F:protein-macromolecule adaptor activity"/>
    <property type="evidence" value="ECO:0007669"/>
    <property type="project" value="TreeGrafter"/>
</dbReference>
<organism evidence="1 2">
    <name type="scientific">Neolecta irregularis (strain DAH-3)</name>
    <dbReference type="NCBI Taxonomy" id="1198029"/>
    <lineage>
        <taxon>Eukaryota</taxon>
        <taxon>Fungi</taxon>
        <taxon>Dikarya</taxon>
        <taxon>Ascomycota</taxon>
        <taxon>Taphrinomycotina</taxon>
        <taxon>Neolectales</taxon>
        <taxon>Neolectaceae</taxon>
        <taxon>Neolecta</taxon>
    </lineage>
</organism>